<gene>
    <name evidence="4" type="ORF">EST54_32460</name>
</gene>
<comment type="caution">
    <text evidence="4">The sequence shown here is derived from an EMBL/GenBank/DDBJ whole genome shotgun (WGS) entry which is preliminary data.</text>
</comment>
<dbReference type="GO" id="GO:0005976">
    <property type="term" value="P:polysaccharide metabolic process"/>
    <property type="evidence" value="ECO:0007669"/>
    <property type="project" value="TreeGrafter"/>
</dbReference>
<dbReference type="EMBL" id="SDIF01000201">
    <property type="protein sequence ID" value="RXS57855.1"/>
    <property type="molecule type" value="Genomic_DNA"/>
</dbReference>
<dbReference type="InterPro" id="IPR008391">
    <property type="entry name" value="AXE1_dom"/>
</dbReference>
<dbReference type="InterPro" id="IPR039069">
    <property type="entry name" value="CE7"/>
</dbReference>
<dbReference type="SUPFAM" id="SSF53474">
    <property type="entry name" value="alpha/beta-Hydrolases"/>
    <property type="match status" value="1"/>
</dbReference>
<proteinExistence type="predicted"/>
<dbReference type="InterPro" id="IPR029058">
    <property type="entry name" value="AB_hydrolase_fold"/>
</dbReference>
<feature type="active site" description="Nucleophile" evidence="1">
    <location>
        <position position="186"/>
    </location>
</feature>
<sequence>MFIDLPLDELHAYRPPLPEPPGFDAFWRRTLDEARTHDLDARFAEVDTGLALLSCYDAEFAGFGGHRIRGWFLRPRAAAGPLPCVVQYLGYGGGRLLPHDWLLWPSAGYATLVMDARGQSGPNRPGDTPDPVGYGNPGVPGKLTQGLLDPDDYYYRRLYTDAVRAVEAARGHDAVDAERIVVAGHSQGGALALAMTGLVPGLAGALIDVPFLTHIRRAVEVTDAGPYGELTRYFAGARGHIDTALRTLDHFDGLNFAVRATAPALFGTALRDAVVPPSTGFAAYHHYAGEKELEVWRFNAHESGGGEQRAAELSFVRGVVGRTAKFRPSK</sequence>
<evidence type="ECO:0000256" key="2">
    <source>
        <dbReference type="PIRSR" id="PIRSR639069-2"/>
    </source>
</evidence>
<feature type="binding site" evidence="2">
    <location>
        <position position="91"/>
    </location>
    <ligand>
        <name>substrate</name>
    </ligand>
</feature>
<dbReference type="AlphaFoldDB" id="A0A4V1NNM4"/>
<name>A0A4V1NNM4_9ACTN</name>
<evidence type="ECO:0000256" key="1">
    <source>
        <dbReference type="PIRSR" id="PIRSR639069-1"/>
    </source>
</evidence>
<feature type="domain" description="Acetyl xylan esterase" evidence="3">
    <location>
        <begin position="2"/>
        <end position="316"/>
    </location>
</feature>
<feature type="active site" description="Charge relay system" evidence="1">
    <location>
        <position position="272"/>
    </location>
</feature>
<accession>A0A4V1NNM4</accession>
<reference evidence="4 5" key="1">
    <citation type="submission" date="2019-01" db="EMBL/GenBank/DDBJ databases">
        <title>Draft genome sequences of the type strain Streptomyces sioyaensis DSM 40032 and its novel strain, TM32, a thermotolerant antibiotics-producing actinobacterium.</title>
        <authorList>
            <person name="Nakaew N."/>
            <person name="Lumyong S."/>
            <person name="Sloan W.T."/>
            <person name="Sungthong R."/>
        </authorList>
    </citation>
    <scope>NUCLEOTIDE SEQUENCE [LARGE SCALE GENOMIC DNA]</scope>
    <source>
        <strain evidence="4 5">DSM 40032</strain>
    </source>
</reference>
<dbReference type="PANTHER" id="PTHR40111:SF1">
    <property type="entry name" value="CEPHALOSPORIN-C DEACETYLASE"/>
    <property type="match status" value="1"/>
</dbReference>
<evidence type="ECO:0000313" key="4">
    <source>
        <dbReference type="EMBL" id="RXS57855.1"/>
    </source>
</evidence>
<dbReference type="Proteomes" id="UP000289482">
    <property type="component" value="Unassembled WGS sequence"/>
</dbReference>
<dbReference type="GO" id="GO:0052689">
    <property type="term" value="F:carboxylic ester hydrolase activity"/>
    <property type="evidence" value="ECO:0007669"/>
    <property type="project" value="TreeGrafter"/>
</dbReference>
<dbReference type="GeneID" id="95782598"/>
<evidence type="ECO:0000259" key="3">
    <source>
        <dbReference type="Pfam" id="PF05448"/>
    </source>
</evidence>
<feature type="non-terminal residue" evidence="4">
    <location>
        <position position="330"/>
    </location>
</feature>
<organism evidence="4 5">
    <name type="scientific">Streptomyces sioyaensis</name>
    <dbReference type="NCBI Taxonomy" id="67364"/>
    <lineage>
        <taxon>Bacteria</taxon>
        <taxon>Bacillati</taxon>
        <taxon>Actinomycetota</taxon>
        <taxon>Actinomycetes</taxon>
        <taxon>Kitasatosporales</taxon>
        <taxon>Streptomycetaceae</taxon>
        <taxon>Streptomyces</taxon>
    </lineage>
</organism>
<evidence type="ECO:0000313" key="5">
    <source>
        <dbReference type="Proteomes" id="UP000289482"/>
    </source>
</evidence>
<dbReference type="Pfam" id="PF05448">
    <property type="entry name" value="AXE1"/>
    <property type="match status" value="1"/>
</dbReference>
<protein>
    <submittedName>
        <fullName evidence="4">Acetylxylan esterase</fullName>
    </submittedName>
</protein>
<dbReference type="RefSeq" id="WP_129251269.1">
    <property type="nucleotide sequence ID" value="NZ_SDIF01000201.1"/>
</dbReference>
<keyword evidence="5" id="KW-1185">Reference proteome</keyword>
<dbReference type="PANTHER" id="PTHR40111">
    <property type="entry name" value="CEPHALOSPORIN-C DEACETYLASE"/>
    <property type="match status" value="1"/>
</dbReference>
<feature type="active site" description="Charge relay system" evidence="1">
    <location>
        <position position="301"/>
    </location>
</feature>
<dbReference type="Gene3D" id="3.40.50.1820">
    <property type="entry name" value="alpha/beta hydrolase"/>
    <property type="match status" value="1"/>
</dbReference>